<reference evidence="1" key="1">
    <citation type="submission" date="2021-10" db="EMBL/GenBank/DDBJ databases">
        <title>De novo Genome Assembly of Clathrus columnatus (Basidiomycota, Fungi) Using Illumina and Nanopore Sequence Data.</title>
        <authorList>
            <person name="Ogiso-Tanaka E."/>
            <person name="Itagaki H."/>
            <person name="Hosoya T."/>
            <person name="Hosaka K."/>
        </authorList>
    </citation>
    <scope>NUCLEOTIDE SEQUENCE</scope>
    <source>
        <strain evidence="1">MO-923</strain>
    </source>
</reference>
<organism evidence="1 2">
    <name type="scientific">Clathrus columnatus</name>
    <dbReference type="NCBI Taxonomy" id="1419009"/>
    <lineage>
        <taxon>Eukaryota</taxon>
        <taxon>Fungi</taxon>
        <taxon>Dikarya</taxon>
        <taxon>Basidiomycota</taxon>
        <taxon>Agaricomycotina</taxon>
        <taxon>Agaricomycetes</taxon>
        <taxon>Phallomycetidae</taxon>
        <taxon>Phallales</taxon>
        <taxon>Clathraceae</taxon>
        <taxon>Clathrus</taxon>
    </lineage>
</organism>
<dbReference type="Proteomes" id="UP001050691">
    <property type="component" value="Unassembled WGS sequence"/>
</dbReference>
<dbReference type="AlphaFoldDB" id="A0AAV5AB18"/>
<sequence>MENSQMPGSRKRYVLDLDDILAFPDAAHAPVLPPEEGESWYIITEIIQDLSFIGGRPVYRVKDKLPGNYWTVAFYTDDLEKDSKECVVGSLLCIKDGRPHRFFDGSALRYGTLEGVE</sequence>
<keyword evidence="2" id="KW-1185">Reference proteome</keyword>
<evidence type="ECO:0000313" key="1">
    <source>
        <dbReference type="EMBL" id="GJJ09909.1"/>
    </source>
</evidence>
<protein>
    <submittedName>
        <fullName evidence="1">Uncharacterized protein</fullName>
    </submittedName>
</protein>
<dbReference type="EMBL" id="BPWL01000004">
    <property type="protein sequence ID" value="GJJ09909.1"/>
    <property type="molecule type" value="Genomic_DNA"/>
</dbReference>
<comment type="caution">
    <text evidence="1">The sequence shown here is derived from an EMBL/GenBank/DDBJ whole genome shotgun (WGS) entry which is preliminary data.</text>
</comment>
<gene>
    <name evidence="1" type="ORF">Clacol_004133</name>
</gene>
<accession>A0AAV5AB18</accession>
<name>A0AAV5AB18_9AGAM</name>
<proteinExistence type="predicted"/>
<evidence type="ECO:0000313" key="2">
    <source>
        <dbReference type="Proteomes" id="UP001050691"/>
    </source>
</evidence>